<evidence type="ECO:0000259" key="2">
    <source>
        <dbReference type="Pfam" id="PF20150"/>
    </source>
</evidence>
<evidence type="ECO:0000256" key="1">
    <source>
        <dbReference type="SAM" id="MobiDB-lite"/>
    </source>
</evidence>
<protein>
    <recommendedName>
        <fullName evidence="2">2EXR domain-containing protein</fullName>
    </recommendedName>
</protein>
<dbReference type="Pfam" id="PF20150">
    <property type="entry name" value="2EXR"/>
    <property type="match status" value="1"/>
</dbReference>
<dbReference type="InParanoid" id="A0A2J6TDC5"/>
<feature type="compositionally biased region" description="Basic and acidic residues" evidence="1">
    <location>
        <begin position="333"/>
        <end position="357"/>
    </location>
</feature>
<sequence length="357" mass="41768">MTTSAIPDIEREFTLFPKLPPELRVKTWKYALPGPRVIPLCIDDSGTRPCRSANALITIKLACHEALEVVKKNYVKYVPVLKSQSDFIQDDQGRQAFIYINYDLDTIYIHQWGRFEQMQEKCLSRAKHLAWRGNELLSQNFSWAVLRAACPLMKSLTLPGTQNRNWRYHDEEWMFLDIPDGFGLAIELPEWDGSWDSSELADSFDNYGYLALKCAEAKQVREEFHEYVKKHEEWKTADFQIAVLGHREIGSLPWSLSYFLYTPEEDEDGEVDIHGLSHWHDEPVYIEHRVLGSCQPREKLPKRHRCRICREQRWLDYNDAFWLGEDDEADIDGAEKSPKSATKFLKDSPKKHTERDN</sequence>
<keyword evidence="4" id="KW-1185">Reference proteome</keyword>
<evidence type="ECO:0000313" key="3">
    <source>
        <dbReference type="EMBL" id="PMD61020.1"/>
    </source>
</evidence>
<reference evidence="3 4" key="1">
    <citation type="submission" date="2016-04" db="EMBL/GenBank/DDBJ databases">
        <title>A degradative enzymes factory behind the ericoid mycorrhizal symbiosis.</title>
        <authorList>
            <consortium name="DOE Joint Genome Institute"/>
            <person name="Martino E."/>
            <person name="Morin E."/>
            <person name="Grelet G."/>
            <person name="Kuo A."/>
            <person name="Kohler A."/>
            <person name="Daghino S."/>
            <person name="Barry K."/>
            <person name="Choi C."/>
            <person name="Cichocki N."/>
            <person name="Clum A."/>
            <person name="Copeland A."/>
            <person name="Hainaut M."/>
            <person name="Haridas S."/>
            <person name="Labutti K."/>
            <person name="Lindquist E."/>
            <person name="Lipzen A."/>
            <person name="Khouja H.-R."/>
            <person name="Murat C."/>
            <person name="Ohm R."/>
            <person name="Olson A."/>
            <person name="Spatafora J."/>
            <person name="Veneault-Fourrey C."/>
            <person name="Henrissat B."/>
            <person name="Grigoriev I."/>
            <person name="Martin F."/>
            <person name="Perotto S."/>
        </authorList>
    </citation>
    <scope>NUCLEOTIDE SEQUENCE [LARGE SCALE GENOMIC DNA]</scope>
    <source>
        <strain evidence="3 4">E</strain>
    </source>
</reference>
<dbReference type="EMBL" id="KZ613787">
    <property type="protein sequence ID" value="PMD61020.1"/>
    <property type="molecule type" value="Genomic_DNA"/>
</dbReference>
<dbReference type="PANTHER" id="PTHR35910">
    <property type="entry name" value="2EXR DOMAIN-CONTAINING PROTEIN"/>
    <property type="match status" value="1"/>
</dbReference>
<dbReference type="PANTHER" id="PTHR35910:SF6">
    <property type="entry name" value="2EXR DOMAIN-CONTAINING PROTEIN"/>
    <property type="match status" value="1"/>
</dbReference>
<organism evidence="3 4">
    <name type="scientific">Hyaloscypha bicolor E</name>
    <dbReference type="NCBI Taxonomy" id="1095630"/>
    <lineage>
        <taxon>Eukaryota</taxon>
        <taxon>Fungi</taxon>
        <taxon>Dikarya</taxon>
        <taxon>Ascomycota</taxon>
        <taxon>Pezizomycotina</taxon>
        <taxon>Leotiomycetes</taxon>
        <taxon>Helotiales</taxon>
        <taxon>Hyaloscyphaceae</taxon>
        <taxon>Hyaloscypha</taxon>
        <taxon>Hyaloscypha bicolor</taxon>
    </lineage>
</organism>
<accession>A0A2J6TDC5</accession>
<dbReference type="GeneID" id="36580457"/>
<feature type="region of interest" description="Disordered" evidence="1">
    <location>
        <begin position="332"/>
        <end position="357"/>
    </location>
</feature>
<dbReference type="OrthoDB" id="3540486at2759"/>
<dbReference type="RefSeq" id="XP_024737924.1">
    <property type="nucleotide sequence ID" value="XM_024872376.1"/>
</dbReference>
<gene>
    <name evidence="3" type="ORF">K444DRAFT_385299</name>
</gene>
<feature type="domain" description="2EXR" evidence="2">
    <location>
        <begin position="13"/>
        <end position="107"/>
    </location>
</feature>
<name>A0A2J6TDC5_9HELO</name>
<dbReference type="InterPro" id="IPR045518">
    <property type="entry name" value="2EXR"/>
</dbReference>
<dbReference type="AlphaFoldDB" id="A0A2J6TDC5"/>
<dbReference type="Proteomes" id="UP000235371">
    <property type="component" value="Unassembled WGS sequence"/>
</dbReference>
<evidence type="ECO:0000313" key="4">
    <source>
        <dbReference type="Proteomes" id="UP000235371"/>
    </source>
</evidence>
<proteinExistence type="predicted"/>